<gene>
    <name evidence="1" type="ORF">DCC81_25115</name>
</gene>
<name>A0A2T7BBU8_9BACT</name>
<protein>
    <submittedName>
        <fullName evidence="1">Uncharacterized protein</fullName>
    </submittedName>
</protein>
<dbReference type="Proteomes" id="UP000244450">
    <property type="component" value="Unassembled WGS sequence"/>
</dbReference>
<evidence type="ECO:0000313" key="2">
    <source>
        <dbReference type="Proteomes" id="UP000244450"/>
    </source>
</evidence>
<accession>A0A2T7BBU8</accession>
<evidence type="ECO:0000313" key="1">
    <source>
        <dbReference type="EMBL" id="PUZ21869.1"/>
    </source>
</evidence>
<keyword evidence="2" id="KW-1185">Reference proteome</keyword>
<dbReference type="EMBL" id="QCYK01000004">
    <property type="protein sequence ID" value="PUZ21869.1"/>
    <property type="molecule type" value="Genomic_DNA"/>
</dbReference>
<sequence>MHAVYSLTISCIIFSNALCDEYQFDSIFLFICKLFKILIYNNLLKTWERDILLSNISQADLFNIVSAIRDN</sequence>
<dbReference type="AlphaFoldDB" id="A0A2T7BBU8"/>
<reference evidence="1 2" key="1">
    <citation type="submission" date="2018-04" db="EMBL/GenBank/DDBJ databases">
        <title>Chitinophaga fuyangensis sp. nov., isolated from soil in a chemical factory.</title>
        <authorList>
            <person name="Chen K."/>
        </authorList>
    </citation>
    <scope>NUCLEOTIDE SEQUENCE [LARGE SCALE GENOMIC DNA]</scope>
    <source>
        <strain evidence="1 2">LY-1</strain>
    </source>
</reference>
<proteinExistence type="predicted"/>
<organism evidence="1 2">
    <name type="scientific">Chitinophaga parva</name>
    <dbReference type="NCBI Taxonomy" id="2169414"/>
    <lineage>
        <taxon>Bacteria</taxon>
        <taxon>Pseudomonadati</taxon>
        <taxon>Bacteroidota</taxon>
        <taxon>Chitinophagia</taxon>
        <taxon>Chitinophagales</taxon>
        <taxon>Chitinophagaceae</taxon>
        <taxon>Chitinophaga</taxon>
    </lineage>
</organism>
<comment type="caution">
    <text evidence="1">The sequence shown here is derived from an EMBL/GenBank/DDBJ whole genome shotgun (WGS) entry which is preliminary data.</text>
</comment>